<dbReference type="AlphaFoldDB" id="A0A1B7TF63"/>
<dbReference type="PANTHER" id="PTHR31645:SF0">
    <property type="entry name" value="OLIGOPEPTIDE TRANSPORTER YGL114W-RELATED"/>
    <property type="match status" value="1"/>
</dbReference>
<keyword evidence="5 9" id="KW-1133">Transmembrane helix</keyword>
<feature type="transmembrane region" description="Helical" evidence="9">
    <location>
        <begin position="70"/>
        <end position="92"/>
    </location>
</feature>
<evidence type="ECO:0000313" key="10">
    <source>
        <dbReference type="EMBL" id="OBA27377.1"/>
    </source>
</evidence>
<feature type="transmembrane region" description="Helical" evidence="9">
    <location>
        <begin position="761"/>
        <end position="786"/>
    </location>
</feature>
<feature type="transmembrane region" description="Helical" evidence="9">
    <location>
        <begin position="304"/>
        <end position="324"/>
    </location>
</feature>
<evidence type="ECO:0000256" key="7">
    <source>
        <dbReference type="SAM" id="Coils"/>
    </source>
</evidence>
<accession>A0A1B7TF63</accession>
<feature type="region of interest" description="Disordered" evidence="8">
    <location>
        <begin position="17"/>
        <end position="51"/>
    </location>
</feature>
<name>A0A1B7TF63_9ASCO</name>
<keyword evidence="4 9" id="KW-0812">Transmembrane</keyword>
<proteinExistence type="inferred from homology"/>
<dbReference type="PANTHER" id="PTHR31645">
    <property type="entry name" value="OLIGOPEPTIDE TRANSPORTER YGL114W-RELATED"/>
    <property type="match status" value="1"/>
</dbReference>
<evidence type="ECO:0000256" key="4">
    <source>
        <dbReference type="ARBA" id="ARBA00022692"/>
    </source>
</evidence>
<feature type="transmembrane region" description="Helical" evidence="9">
    <location>
        <begin position="719"/>
        <end position="741"/>
    </location>
</feature>
<comment type="subcellular location">
    <subcellularLocation>
        <location evidence="1">Membrane</location>
        <topology evidence="1">Multi-pass membrane protein</topology>
    </subcellularLocation>
</comment>
<dbReference type="InterPro" id="IPR004813">
    <property type="entry name" value="OPT"/>
</dbReference>
<dbReference type="Proteomes" id="UP000092321">
    <property type="component" value="Unassembled WGS sequence"/>
</dbReference>
<feature type="transmembrane region" description="Helical" evidence="9">
    <location>
        <begin position="664"/>
        <end position="684"/>
    </location>
</feature>
<evidence type="ECO:0000256" key="9">
    <source>
        <dbReference type="SAM" id="Phobius"/>
    </source>
</evidence>
<comment type="caution">
    <text evidence="10">The sequence shown here is derived from an EMBL/GenBank/DDBJ whole genome shotgun (WGS) entry which is preliminary data.</text>
</comment>
<organism evidence="10 11">
    <name type="scientific">Hanseniaspora valbyensis NRRL Y-1626</name>
    <dbReference type="NCBI Taxonomy" id="766949"/>
    <lineage>
        <taxon>Eukaryota</taxon>
        <taxon>Fungi</taxon>
        <taxon>Dikarya</taxon>
        <taxon>Ascomycota</taxon>
        <taxon>Saccharomycotina</taxon>
        <taxon>Saccharomycetes</taxon>
        <taxon>Saccharomycodales</taxon>
        <taxon>Saccharomycodaceae</taxon>
        <taxon>Hanseniaspora</taxon>
    </lineage>
</organism>
<keyword evidence="3" id="KW-0813">Transport</keyword>
<evidence type="ECO:0000256" key="3">
    <source>
        <dbReference type="ARBA" id="ARBA00022448"/>
    </source>
</evidence>
<feature type="transmembrane region" description="Helical" evidence="9">
    <location>
        <begin position="574"/>
        <end position="592"/>
    </location>
</feature>
<feature type="transmembrane region" description="Helical" evidence="9">
    <location>
        <begin position="188"/>
        <end position="206"/>
    </location>
</feature>
<protein>
    <submittedName>
        <fullName evidence="10">OPT superfamily oligopeptide transporter</fullName>
    </submittedName>
</protein>
<feature type="coiled-coil region" evidence="7">
    <location>
        <begin position="276"/>
        <end position="303"/>
    </location>
</feature>
<dbReference type="InterPro" id="IPR045035">
    <property type="entry name" value="YSL-like"/>
</dbReference>
<dbReference type="GO" id="GO:0035673">
    <property type="term" value="F:oligopeptide transmembrane transporter activity"/>
    <property type="evidence" value="ECO:0007669"/>
    <property type="project" value="InterPro"/>
</dbReference>
<evidence type="ECO:0000256" key="5">
    <source>
        <dbReference type="ARBA" id="ARBA00022989"/>
    </source>
</evidence>
<dbReference type="OrthoDB" id="627262at2759"/>
<feature type="transmembrane region" description="Helical" evidence="9">
    <location>
        <begin position="404"/>
        <end position="429"/>
    </location>
</feature>
<feature type="compositionally biased region" description="Low complexity" evidence="8">
    <location>
        <begin position="28"/>
        <end position="48"/>
    </location>
</feature>
<feature type="transmembrane region" description="Helical" evidence="9">
    <location>
        <begin position="798"/>
        <end position="819"/>
    </location>
</feature>
<evidence type="ECO:0000256" key="6">
    <source>
        <dbReference type="ARBA" id="ARBA00023136"/>
    </source>
</evidence>
<dbReference type="EMBL" id="LXPE01000009">
    <property type="protein sequence ID" value="OBA27377.1"/>
    <property type="molecule type" value="Genomic_DNA"/>
</dbReference>
<keyword evidence="11" id="KW-1185">Reference proteome</keyword>
<dbReference type="Pfam" id="PF03169">
    <property type="entry name" value="OPT"/>
    <property type="match status" value="1"/>
</dbReference>
<evidence type="ECO:0000256" key="8">
    <source>
        <dbReference type="SAM" id="MobiDB-lite"/>
    </source>
</evidence>
<gene>
    <name evidence="10" type="ORF">HANVADRAFT_52398</name>
</gene>
<feature type="transmembrane region" description="Helical" evidence="9">
    <location>
        <begin position="547"/>
        <end position="568"/>
    </location>
</feature>
<dbReference type="GO" id="GO:0000329">
    <property type="term" value="C:fungal-type vacuole membrane"/>
    <property type="evidence" value="ECO:0007669"/>
    <property type="project" value="TreeGrafter"/>
</dbReference>
<comment type="similarity">
    <text evidence="2">Belongs to the oligopeptide OPT transporter family.</text>
</comment>
<evidence type="ECO:0000313" key="11">
    <source>
        <dbReference type="Proteomes" id="UP000092321"/>
    </source>
</evidence>
<feature type="transmembrane region" description="Helical" evidence="9">
    <location>
        <begin position="98"/>
        <end position="121"/>
    </location>
</feature>
<sequence>MATSNRLLQSPYTNINDKRQQVHIQSRPPTSFKFSPSPPISQQQQNKNIESKKKDNGIKEFTQKAHLPQVTLRSTIVSLGIGTLVLISNMQFGLQSGWITMMTLPSSLLACAIFKSVYPLLMRAIYGKDKHLTAFSDVENVYCQSVAVAVGTSALSFGFVGIVPAIEKFLTVEEAGGLDLSHLNYKQLVLWSSGLAFFGVFFAVPLRKQVVVKEKLPFPSGQSTAVLISVLNGNTPILQEISQGEMDQMRLNIENRENNNDVDEDDEEQNVFPPFGEDTNEAIKLLEQELESEKDDSKLYSENINLLLITFSVSAIYTIFSYFIPQIKSIPVFGSYLSKHYLWNVQPSPAYFGQGIIMGHKTTAYMLFGAFLGWGFLAYISYHFKYVKFGTNPNDWENGISGWVLWPSLTIMLVDSIIGLVVVTVKSFVKMVMKRHLKKNEDQDICHNFRASFFGTRSRDELPNLPLVYRPPNMTSSYGSSDIELNNEDDLVFTEEEEEDEHIVCEANNISNKHVLKVKENGHTIIYVSREHNLDAIDPELLVSNTVTAIGVLLSFLLCIATFIFVFGGNVIPIYSYIIALLLSMFLSILAVRALGETDLNPVSGLGKLSQLIFSIITPKEKPGSILINLVAGAISEAGSQQAGDLMQDLKTGHLVGAAPKSQFIGMLIGTCYSIFLSSGLYMLYNKVYVIPSEEFRIPTALVWINSSRLFYGGGLPKGSVNCCIAVGFIFSIISLAKNLLVEWNRFKRAAWLIDCLPSGVAVGISMIILPAFTIQRFIGGMFAFWYYKKEGSSRTRLIIVSSGLILGEGVCSVVNMILSSCNAPHL</sequence>
<dbReference type="NCBIfam" id="TIGR00728">
    <property type="entry name" value="OPT_sfam"/>
    <property type="match status" value="2"/>
</dbReference>
<reference evidence="11" key="1">
    <citation type="journal article" date="2016" name="Proc. Natl. Acad. Sci. U.S.A.">
        <title>Comparative genomics of biotechnologically important yeasts.</title>
        <authorList>
            <person name="Riley R."/>
            <person name="Haridas S."/>
            <person name="Wolfe K.H."/>
            <person name="Lopes M.R."/>
            <person name="Hittinger C.T."/>
            <person name="Goeker M."/>
            <person name="Salamov A.A."/>
            <person name="Wisecaver J.H."/>
            <person name="Long T.M."/>
            <person name="Calvey C.H."/>
            <person name="Aerts A.L."/>
            <person name="Barry K.W."/>
            <person name="Choi C."/>
            <person name="Clum A."/>
            <person name="Coughlan A.Y."/>
            <person name="Deshpande S."/>
            <person name="Douglass A.P."/>
            <person name="Hanson S.J."/>
            <person name="Klenk H.-P."/>
            <person name="LaButti K.M."/>
            <person name="Lapidus A."/>
            <person name="Lindquist E.A."/>
            <person name="Lipzen A.M."/>
            <person name="Meier-Kolthoff J.P."/>
            <person name="Ohm R.A."/>
            <person name="Otillar R.P."/>
            <person name="Pangilinan J.L."/>
            <person name="Peng Y."/>
            <person name="Rokas A."/>
            <person name="Rosa C.A."/>
            <person name="Scheuner C."/>
            <person name="Sibirny A.A."/>
            <person name="Slot J.C."/>
            <person name="Stielow J.B."/>
            <person name="Sun H."/>
            <person name="Kurtzman C.P."/>
            <person name="Blackwell M."/>
            <person name="Grigoriev I.V."/>
            <person name="Jeffries T.W."/>
        </authorList>
    </citation>
    <scope>NUCLEOTIDE SEQUENCE [LARGE SCALE GENOMIC DNA]</scope>
    <source>
        <strain evidence="11">NRRL Y-1626</strain>
    </source>
</reference>
<keyword evidence="6 9" id="KW-0472">Membrane</keyword>
<keyword evidence="7" id="KW-0175">Coiled coil</keyword>
<feature type="transmembrane region" description="Helical" evidence="9">
    <location>
        <begin position="364"/>
        <end position="384"/>
    </location>
</feature>
<evidence type="ECO:0000256" key="1">
    <source>
        <dbReference type="ARBA" id="ARBA00004141"/>
    </source>
</evidence>
<evidence type="ECO:0000256" key="2">
    <source>
        <dbReference type="ARBA" id="ARBA00008807"/>
    </source>
</evidence>